<feature type="domain" description="Ku" evidence="2">
    <location>
        <begin position="2"/>
        <end position="93"/>
    </location>
</feature>
<dbReference type="GO" id="GO:0043564">
    <property type="term" value="C:Ku70:Ku80 complex"/>
    <property type="evidence" value="ECO:0007669"/>
    <property type="project" value="TreeGrafter"/>
</dbReference>
<reference evidence="3 4" key="1">
    <citation type="journal article" date="2011" name="Genome Res.">
        <title>Phylogeny-wide analysis of social amoeba genomes highlights ancient origins for complex intercellular communication.</title>
        <authorList>
            <person name="Heidel A.J."/>
            <person name="Lawal H.M."/>
            <person name="Felder M."/>
            <person name="Schilde C."/>
            <person name="Helps N.R."/>
            <person name="Tunggal B."/>
            <person name="Rivero F."/>
            <person name="John U."/>
            <person name="Schleicher M."/>
            <person name="Eichinger L."/>
            <person name="Platzer M."/>
            <person name="Noegel A.A."/>
            <person name="Schaap P."/>
            <person name="Gloeckner G."/>
        </authorList>
    </citation>
    <scope>NUCLEOTIDE SEQUENCE [LARGE SCALE GENOMIC DNA]</scope>
    <source>
        <strain evidence="4">ATCC 26659 / Pp 5 / PN500</strain>
    </source>
</reference>
<dbReference type="GeneID" id="31367137"/>
<dbReference type="InterPro" id="IPR006164">
    <property type="entry name" value="DNA_bd_Ku70/Ku80"/>
</dbReference>
<dbReference type="SUPFAM" id="SSF100939">
    <property type="entry name" value="SPOC domain-like"/>
    <property type="match status" value="1"/>
</dbReference>
<dbReference type="InterPro" id="IPR016194">
    <property type="entry name" value="SPOC-like_C_dom_sf"/>
</dbReference>
<dbReference type="InParanoid" id="D3BVE3"/>
<dbReference type="AlphaFoldDB" id="D3BVE3"/>
<protein>
    <recommendedName>
        <fullName evidence="2">Ku domain-containing protein</fullName>
    </recommendedName>
</protein>
<dbReference type="PANTHER" id="PTHR12604:SF4">
    <property type="entry name" value="X-RAY REPAIR CROSS-COMPLEMENTING PROTEIN 5"/>
    <property type="match status" value="1"/>
</dbReference>
<accession>D3BVE3</accession>
<dbReference type="GO" id="GO:0000723">
    <property type="term" value="P:telomere maintenance"/>
    <property type="evidence" value="ECO:0007669"/>
    <property type="project" value="TreeGrafter"/>
</dbReference>
<dbReference type="RefSeq" id="XP_020426834.1">
    <property type="nucleotide sequence ID" value="XM_020582418.1"/>
</dbReference>
<organism evidence="3 4">
    <name type="scientific">Heterostelium pallidum (strain ATCC 26659 / Pp 5 / PN500)</name>
    <name type="common">Cellular slime mold</name>
    <name type="synonym">Polysphondylium pallidum</name>
    <dbReference type="NCBI Taxonomy" id="670386"/>
    <lineage>
        <taxon>Eukaryota</taxon>
        <taxon>Amoebozoa</taxon>
        <taxon>Evosea</taxon>
        <taxon>Eumycetozoa</taxon>
        <taxon>Dictyostelia</taxon>
        <taxon>Acytosteliales</taxon>
        <taxon>Acytosteliaceae</taxon>
        <taxon>Heterostelium</taxon>
    </lineage>
</organism>
<dbReference type="Gene3D" id="2.40.290.10">
    <property type="match status" value="1"/>
</dbReference>
<keyword evidence="4" id="KW-1185">Reference proteome</keyword>
<dbReference type="Pfam" id="PF02735">
    <property type="entry name" value="Ku"/>
    <property type="match status" value="1"/>
</dbReference>
<dbReference type="GO" id="GO:0003690">
    <property type="term" value="F:double-stranded DNA binding"/>
    <property type="evidence" value="ECO:0007669"/>
    <property type="project" value="TreeGrafter"/>
</dbReference>
<dbReference type="GO" id="GO:0042162">
    <property type="term" value="F:telomeric DNA binding"/>
    <property type="evidence" value="ECO:0007669"/>
    <property type="project" value="TreeGrafter"/>
</dbReference>
<comment type="caution">
    <text evidence="3">The sequence shown here is derived from an EMBL/GenBank/DDBJ whole genome shotgun (WGS) entry which is preliminary data.</text>
</comment>
<proteinExistence type="predicted"/>
<evidence type="ECO:0000256" key="1">
    <source>
        <dbReference type="ARBA" id="ARBA00023125"/>
    </source>
</evidence>
<evidence type="ECO:0000313" key="3">
    <source>
        <dbReference type="EMBL" id="EFA74700.1"/>
    </source>
</evidence>
<keyword evidence="1" id="KW-0238">DNA-binding</keyword>
<evidence type="ECO:0000313" key="4">
    <source>
        <dbReference type="Proteomes" id="UP000001396"/>
    </source>
</evidence>
<dbReference type="GO" id="GO:0006303">
    <property type="term" value="P:double-strand break repair via nonhomologous end joining"/>
    <property type="evidence" value="ECO:0007669"/>
    <property type="project" value="InterPro"/>
</dbReference>
<sequence length="132" mass="14835">MVSPPGDKVARSALSSLIHGMAETKQALLSRYVKRNGSSASIALLYPHIKANYECLYVCQLPFLDDLKQYQFPPIAPTNPATRKPFIPTAEQVDATRARSSTSSGITTSKTRSDHLEIYLPMKRLWRMHKMQ</sequence>
<gene>
    <name evidence="3" type="ORF">PPL_11669</name>
</gene>
<name>D3BVE3_HETP5</name>
<evidence type="ECO:0000259" key="2">
    <source>
        <dbReference type="Pfam" id="PF02735"/>
    </source>
</evidence>
<dbReference type="STRING" id="670386.D3BVE3"/>
<dbReference type="EMBL" id="ADBJ01000062">
    <property type="protein sequence ID" value="EFA74700.1"/>
    <property type="molecule type" value="Genomic_DNA"/>
</dbReference>
<dbReference type="Proteomes" id="UP000001396">
    <property type="component" value="Unassembled WGS sequence"/>
</dbReference>
<dbReference type="PANTHER" id="PTHR12604">
    <property type="entry name" value="KU AUTOANTIGEN DNA HELICASE"/>
    <property type="match status" value="1"/>
</dbReference>